<dbReference type="RefSeq" id="WP_131151346.1">
    <property type="nucleotide sequence ID" value="NZ_SJTG01000001.1"/>
</dbReference>
<keyword evidence="1" id="KW-0732">Signal</keyword>
<dbReference type="AlphaFoldDB" id="A0A4R0YX91"/>
<keyword evidence="3" id="KW-1185">Reference proteome</keyword>
<protein>
    <recommendedName>
        <fullName evidence="4">Lipoprotein</fullName>
    </recommendedName>
</protein>
<dbReference type="EMBL" id="SJTG01000001">
    <property type="protein sequence ID" value="TCI11874.1"/>
    <property type="molecule type" value="Genomic_DNA"/>
</dbReference>
<evidence type="ECO:0008006" key="4">
    <source>
        <dbReference type="Google" id="ProtNLM"/>
    </source>
</evidence>
<evidence type="ECO:0000256" key="1">
    <source>
        <dbReference type="SAM" id="SignalP"/>
    </source>
</evidence>
<dbReference type="Proteomes" id="UP000291822">
    <property type="component" value="Unassembled WGS sequence"/>
</dbReference>
<gene>
    <name evidence="2" type="ORF">EZM97_00425</name>
</gene>
<evidence type="ECO:0000313" key="3">
    <source>
        <dbReference type="Proteomes" id="UP000291822"/>
    </source>
</evidence>
<proteinExistence type="predicted"/>
<sequence>MKWIRHALPVSCCALLAGCAGSFGSSGVYRGRMTQEPQSIIRVANTHERKEAFTFNPFKFNKVTEIVAVSDLGPTPPGMKSAHATSAMVPPGNYLVMVLCTYNYNPLIQRGFNVTVRTEPGHDYTVECLGRPSGGSVNVADWPQQNTG</sequence>
<reference evidence="2 3" key="1">
    <citation type="submission" date="2019-02" db="EMBL/GenBank/DDBJ databases">
        <title>Dyella amyloliquefaciens sp. nov., isolated from forest soil.</title>
        <authorList>
            <person name="Gao Z.-H."/>
            <person name="Qiu L.-H."/>
        </authorList>
    </citation>
    <scope>NUCLEOTIDE SEQUENCE [LARGE SCALE GENOMIC DNA]</scope>
    <source>
        <strain evidence="2 3">KACC 12747</strain>
    </source>
</reference>
<feature type="signal peptide" evidence="1">
    <location>
        <begin position="1"/>
        <end position="22"/>
    </location>
</feature>
<dbReference type="PROSITE" id="PS51257">
    <property type="entry name" value="PROKAR_LIPOPROTEIN"/>
    <property type="match status" value="1"/>
</dbReference>
<evidence type="ECO:0000313" key="2">
    <source>
        <dbReference type="EMBL" id="TCI11874.1"/>
    </source>
</evidence>
<accession>A0A4R0YX91</accession>
<feature type="chain" id="PRO_5020207486" description="Lipoprotein" evidence="1">
    <location>
        <begin position="23"/>
        <end position="148"/>
    </location>
</feature>
<organism evidence="2 3">
    <name type="scientific">Dyella soli</name>
    <dbReference type="NCBI Taxonomy" id="522319"/>
    <lineage>
        <taxon>Bacteria</taxon>
        <taxon>Pseudomonadati</taxon>
        <taxon>Pseudomonadota</taxon>
        <taxon>Gammaproteobacteria</taxon>
        <taxon>Lysobacterales</taxon>
        <taxon>Rhodanobacteraceae</taxon>
        <taxon>Dyella</taxon>
    </lineage>
</organism>
<name>A0A4R0YX91_9GAMM</name>
<comment type="caution">
    <text evidence="2">The sequence shown here is derived from an EMBL/GenBank/DDBJ whole genome shotgun (WGS) entry which is preliminary data.</text>
</comment>